<keyword evidence="2" id="KW-1185">Reference proteome</keyword>
<gene>
    <name evidence="1" type="ORF">ABXS05_22645</name>
</gene>
<dbReference type="Proteomes" id="UP001555786">
    <property type="component" value="Unassembled WGS sequence"/>
</dbReference>
<organism evidence="1 2">
    <name type="scientific">Labrys neptuniae</name>
    <dbReference type="NCBI Taxonomy" id="376174"/>
    <lineage>
        <taxon>Bacteria</taxon>
        <taxon>Pseudomonadati</taxon>
        <taxon>Pseudomonadota</taxon>
        <taxon>Alphaproteobacteria</taxon>
        <taxon>Hyphomicrobiales</taxon>
        <taxon>Xanthobacteraceae</taxon>
        <taxon>Labrys</taxon>
    </lineage>
</organism>
<dbReference type="InterPro" id="IPR024524">
    <property type="entry name" value="DUF3800"/>
</dbReference>
<evidence type="ECO:0000313" key="1">
    <source>
        <dbReference type="EMBL" id="MEW9308369.1"/>
    </source>
</evidence>
<name>A0ABV3PRU2_9HYPH</name>
<evidence type="ECO:0000313" key="2">
    <source>
        <dbReference type="Proteomes" id="UP001555786"/>
    </source>
</evidence>
<dbReference type="EMBL" id="JBFNQD010000008">
    <property type="protein sequence ID" value="MEW9308369.1"/>
    <property type="molecule type" value="Genomic_DNA"/>
</dbReference>
<protein>
    <submittedName>
        <fullName evidence="1">DUF3800 domain-containing protein</fullName>
    </submittedName>
</protein>
<comment type="caution">
    <text evidence="1">The sequence shown here is derived from an EMBL/GenBank/DDBJ whole genome shotgun (WGS) entry which is preliminary data.</text>
</comment>
<sequence length="282" mass="33053">MPVKFVAYIDEAGDTGLRAVRPRSVVGATEWLVLSCTVVRIENDIAQIQWIRDIQARFRTVQRPQIHFKDLTPAKREIATEVLSEKPFRGFVVMSNKKNIVQYNNKNIKDGNRNWLYWFLCRILLERVTGLCGRIADREGLQDAKLRIVFSKRGRMPYDEFVEYLRKLKEQSISESLYLNSGDLDWRLVDFEEIVVRRHEEMAGLQISDIVASSFFHAVERDRPDECNPLYAKKLKPIMTKSRGLHLEFGVKTMPELWRMDLKPTQREIFVEYGFPPNGWDI</sequence>
<dbReference type="RefSeq" id="WP_367625461.1">
    <property type="nucleotide sequence ID" value="NZ_JBFNQD010000008.1"/>
</dbReference>
<reference evidence="1 2" key="1">
    <citation type="submission" date="2024-07" db="EMBL/GenBank/DDBJ databases">
        <title>Description of Labrys sedimenti sp. nov., isolated from a diclofenac-degrading enrichment culture.</title>
        <authorList>
            <person name="Tancsics A."/>
            <person name="Csepanyi A."/>
        </authorList>
    </citation>
    <scope>NUCLEOTIDE SEQUENCE [LARGE SCALE GENOMIC DNA]</scope>
    <source>
        <strain evidence="1 2">LMG 23578</strain>
    </source>
</reference>
<proteinExistence type="predicted"/>
<dbReference type="Pfam" id="PF12686">
    <property type="entry name" value="DUF3800"/>
    <property type="match status" value="1"/>
</dbReference>
<accession>A0ABV3PRU2</accession>